<sequence length="32" mass="3730">MSEILFYFSSVQLQVLIGLGTKPFTQTKMFFK</sequence>
<accession>A0A2P2Q1C9</accession>
<dbReference type="AlphaFoldDB" id="A0A2P2Q1C9"/>
<organism evidence="1">
    <name type="scientific">Rhizophora mucronata</name>
    <name type="common">Asiatic mangrove</name>
    <dbReference type="NCBI Taxonomy" id="61149"/>
    <lineage>
        <taxon>Eukaryota</taxon>
        <taxon>Viridiplantae</taxon>
        <taxon>Streptophyta</taxon>
        <taxon>Embryophyta</taxon>
        <taxon>Tracheophyta</taxon>
        <taxon>Spermatophyta</taxon>
        <taxon>Magnoliopsida</taxon>
        <taxon>eudicotyledons</taxon>
        <taxon>Gunneridae</taxon>
        <taxon>Pentapetalae</taxon>
        <taxon>rosids</taxon>
        <taxon>fabids</taxon>
        <taxon>Malpighiales</taxon>
        <taxon>Rhizophoraceae</taxon>
        <taxon>Rhizophora</taxon>
    </lineage>
</organism>
<evidence type="ECO:0000313" key="1">
    <source>
        <dbReference type="EMBL" id="MBX60778.1"/>
    </source>
</evidence>
<protein>
    <submittedName>
        <fullName evidence="1">Uncharacterized protein</fullName>
    </submittedName>
</protein>
<proteinExistence type="predicted"/>
<dbReference type="EMBL" id="GGEC01080294">
    <property type="protein sequence ID" value="MBX60778.1"/>
    <property type="molecule type" value="Transcribed_RNA"/>
</dbReference>
<name>A0A2P2Q1C9_RHIMU</name>
<reference evidence="1" key="1">
    <citation type="submission" date="2018-02" db="EMBL/GenBank/DDBJ databases">
        <title>Rhizophora mucronata_Transcriptome.</title>
        <authorList>
            <person name="Meera S.P."/>
            <person name="Sreeshan A."/>
            <person name="Augustine A."/>
        </authorList>
    </citation>
    <scope>NUCLEOTIDE SEQUENCE</scope>
    <source>
        <tissue evidence="1">Leaf</tissue>
    </source>
</reference>